<comment type="similarity">
    <text evidence="2 5">Belongs to the glycosyl hydrolase 43 family.</text>
</comment>
<evidence type="ECO:0000313" key="6">
    <source>
        <dbReference type="EMBL" id="RIJ50544.1"/>
    </source>
</evidence>
<evidence type="ECO:0000256" key="5">
    <source>
        <dbReference type="RuleBase" id="RU361187"/>
    </source>
</evidence>
<comment type="pathway">
    <text evidence="1">Glycan metabolism; L-arabinan degradation.</text>
</comment>
<evidence type="ECO:0000256" key="2">
    <source>
        <dbReference type="ARBA" id="ARBA00009865"/>
    </source>
</evidence>
<dbReference type="AlphaFoldDB" id="A0A399T6C7"/>
<dbReference type="EMBL" id="QWGR01000001">
    <property type="protein sequence ID" value="RIJ50544.1"/>
    <property type="molecule type" value="Genomic_DNA"/>
</dbReference>
<dbReference type="CDD" id="cd08981">
    <property type="entry name" value="GH43_Bt1873-like"/>
    <property type="match status" value="1"/>
</dbReference>
<accession>A0A399T6C7</accession>
<keyword evidence="4 5" id="KW-0326">Glycosidase</keyword>
<proteinExistence type="inferred from homology"/>
<comment type="caution">
    <text evidence="6">The sequence shown here is derived from an EMBL/GenBank/DDBJ whole genome shotgun (WGS) entry which is preliminary data.</text>
</comment>
<dbReference type="InterPro" id="IPR006710">
    <property type="entry name" value="Glyco_hydro_43"/>
</dbReference>
<dbReference type="Gene3D" id="2.115.10.20">
    <property type="entry name" value="Glycosyl hydrolase domain, family 43"/>
    <property type="match status" value="1"/>
</dbReference>
<dbReference type="InterPro" id="IPR023296">
    <property type="entry name" value="Glyco_hydro_beta-prop_sf"/>
</dbReference>
<dbReference type="GO" id="GO:0004553">
    <property type="term" value="F:hydrolase activity, hydrolyzing O-glycosyl compounds"/>
    <property type="evidence" value="ECO:0007669"/>
    <property type="project" value="InterPro"/>
</dbReference>
<dbReference type="PANTHER" id="PTHR43301:SF3">
    <property type="entry name" value="ARABINAN ENDO-1,5-ALPHA-L-ARABINOSIDASE A-RELATED"/>
    <property type="match status" value="1"/>
</dbReference>
<keyword evidence="7" id="KW-1185">Reference proteome</keyword>
<evidence type="ECO:0000256" key="4">
    <source>
        <dbReference type="ARBA" id="ARBA00023295"/>
    </source>
</evidence>
<evidence type="ECO:0000256" key="1">
    <source>
        <dbReference type="ARBA" id="ARBA00004834"/>
    </source>
</evidence>
<dbReference type="GO" id="GO:0005975">
    <property type="term" value="P:carbohydrate metabolic process"/>
    <property type="evidence" value="ECO:0007669"/>
    <property type="project" value="InterPro"/>
</dbReference>
<sequence length="349" mass="39889">MKIELLRFRKLILVYFLLQIILFFLFVDVAFAQQIKTANKTLKTEEIRVRDPFIFADKSTQTYYLYASVHNRTQDESEGQGVEVYTSKDLQNWTQPKVVFKVPNDFWATSAVWAPEVHFYKGKYYLFTTFTSNDTLSNQPEAPSLKWPRRYKRGSQILVSDLPTGPFEPFCNKPHTRSDWMTLDGTLWVEDAHPYMVYCHEWVQIENGTMDLVALKEDLSETIGDSQVLFKASAAPWVKAVKYEPGYVTDGCFLYKTKTGNLLMIWSSMGADGYAIGIATSESGSVKGPWKHQPKCLFGNNGGHGMIFTTFDGELVITLHQPNSRPNERMQLYKLIDTGDSLELGGKLF</sequence>
<gene>
    <name evidence="6" type="ORF">D1614_00990</name>
</gene>
<dbReference type="Proteomes" id="UP000265926">
    <property type="component" value="Unassembled WGS sequence"/>
</dbReference>
<name>A0A399T6C7_9BACT</name>
<dbReference type="PANTHER" id="PTHR43301">
    <property type="entry name" value="ARABINAN ENDO-1,5-ALPHA-L-ARABINOSIDASE"/>
    <property type="match status" value="1"/>
</dbReference>
<evidence type="ECO:0000256" key="3">
    <source>
        <dbReference type="ARBA" id="ARBA00022801"/>
    </source>
</evidence>
<keyword evidence="3 5" id="KW-0378">Hydrolase</keyword>
<dbReference type="SUPFAM" id="SSF75005">
    <property type="entry name" value="Arabinanase/levansucrase/invertase"/>
    <property type="match status" value="1"/>
</dbReference>
<organism evidence="6 7">
    <name type="scientific">Maribellus luteus</name>
    <dbReference type="NCBI Taxonomy" id="2305463"/>
    <lineage>
        <taxon>Bacteria</taxon>
        <taxon>Pseudomonadati</taxon>
        <taxon>Bacteroidota</taxon>
        <taxon>Bacteroidia</taxon>
        <taxon>Marinilabiliales</taxon>
        <taxon>Prolixibacteraceae</taxon>
        <taxon>Maribellus</taxon>
    </lineage>
</organism>
<dbReference type="RefSeq" id="WP_119436014.1">
    <property type="nucleotide sequence ID" value="NZ_QWGR01000001.1"/>
</dbReference>
<dbReference type="OrthoDB" id="9763933at2"/>
<dbReference type="InterPro" id="IPR050727">
    <property type="entry name" value="GH43_arabinanases"/>
</dbReference>
<dbReference type="Pfam" id="PF04616">
    <property type="entry name" value="Glyco_hydro_43"/>
    <property type="match status" value="1"/>
</dbReference>
<protein>
    <submittedName>
        <fullName evidence="6">Glycoside hydrolase</fullName>
    </submittedName>
</protein>
<evidence type="ECO:0000313" key="7">
    <source>
        <dbReference type="Proteomes" id="UP000265926"/>
    </source>
</evidence>
<reference evidence="6 7" key="1">
    <citation type="submission" date="2018-08" db="EMBL/GenBank/DDBJ databases">
        <title>Pallidiluteibacterium maritimus gen. nov., sp. nov., isolated from coastal sediment.</title>
        <authorList>
            <person name="Zhou L.Y."/>
        </authorList>
    </citation>
    <scope>NUCLEOTIDE SEQUENCE [LARGE SCALE GENOMIC DNA]</scope>
    <source>
        <strain evidence="6 7">XSD2</strain>
    </source>
</reference>